<dbReference type="PANTHER" id="PTHR43540">
    <property type="entry name" value="PEROXYUREIDOACRYLATE/UREIDOACRYLATE AMIDOHYDROLASE-RELATED"/>
    <property type="match status" value="1"/>
</dbReference>
<dbReference type="InterPro" id="IPR050272">
    <property type="entry name" value="Isochorismatase-like_hydrls"/>
</dbReference>
<evidence type="ECO:0000256" key="2">
    <source>
        <dbReference type="ARBA" id="ARBA00012100"/>
    </source>
</evidence>
<evidence type="ECO:0000256" key="1">
    <source>
        <dbReference type="ARBA" id="ARBA00004924"/>
    </source>
</evidence>
<dbReference type="InterPro" id="IPR000868">
    <property type="entry name" value="Isochorismatase-like_dom"/>
</dbReference>
<reference evidence="7 8" key="1">
    <citation type="submission" date="2016-10" db="EMBL/GenBank/DDBJ databases">
        <authorList>
            <person name="de Groot N.N."/>
        </authorList>
    </citation>
    <scope>NUCLEOTIDE SEQUENCE [LARGE SCALE GENOMIC DNA]</scope>
    <source>
        <strain evidence="7 8">DSM 6059</strain>
    </source>
</reference>
<dbReference type="InterPro" id="IPR036736">
    <property type="entry name" value="ACP-like_sf"/>
</dbReference>
<evidence type="ECO:0000256" key="5">
    <source>
        <dbReference type="PIRSR" id="PIRSR001111-50"/>
    </source>
</evidence>
<dbReference type="EC" id="3.3.2.1" evidence="2"/>
<dbReference type="Proteomes" id="UP000198862">
    <property type="component" value="Unassembled WGS sequence"/>
</dbReference>
<keyword evidence="3" id="KW-0378">Hydrolase</keyword>
<dbReference type="RefSeq" id="WP_091979196.1">
    <property type="nucleotide sequence ID" value="NZ_FOLO01000002.1"/>
</dbReference>
<comment type="catalytic activity">
    <reaction evidence="4">
        <text>isochorismate + H2O = (2S,3S)-2,3-dihydroxy-2,3-dihydrobenzoate + pyruvate</text>
        <dbReference type="Rhea" id="RHEA:11112"/>
        <dbReference type="ChEBI" id="CHEBI:15361"/>
        <dbReference type="ChEBI" id="CHEBI:15377"/>
        <dbReference type="ChEBI" id="CHEBI:29780"/>
        <dbReference type="ChEBI" id="CHEBI:58764"/>
        <dbReference type="EC" id="3.3.2.1"/>
    </reaction>
</comment>
<name>A0A1I1EJW7_9GAMM</name>
<dbReference type="SUPFAM" id="SSF47336">
    <property type="entry name" value="ACP-like"/>
    <property type="match status" value="1"/>
</dbReference>
<feature type="domain" description="Carrier" evidence="6">
    <location>
        <begin position="216"/>
        <end position="292"/>
    </location>
</feature>
<evidence type="ECO:0000256" key="4">
    <source>
        <dbReference type="ARBA" id="ARBA00048590"/>
    </source>
</evidence>
<dbReference type="InterPro" id="IPR009081">
    <property type="entry name" value="PP-bd_ACP"/>
</dbReference>
<accession>A0A1I1EJW7</accession>
<sequence length="303" mass="34681">MSIPKIPNYALPKNADFPENKTDWQIDPNRAVLLVHDMQQYFVNFYQTDTSPISDVIKNIQALKKEAKNNGVPVVYTAQPADQNPKDRALLTDFWGTGLDDTYTQIIEDLAPQEDDIQYTKWRYSAFKRTPLLDYMRENDKDQLIICGIYGHIGILATSLDAFMLDVKPFVIADAFADFTLEDHKFTLKYVSGRCGNIKPLELALDELKIKKNAKRAHKLTFDSIKQDIADILLISIDEVEEDENLTYLGLDSIRAMSLLEKWRREGCNITFNELVQTVTLNEWWKTIAADLNRAPVVEDALA</sequence>
<dbReference type="AlphaFoldDB" id="A0A1I1EJW7"/>
<evidence type="ECO:0000313" key="7">
    <source>
        <dbReference type="EMBL" id="SFB87361.1"/>
    </source>
</evidence>
<evidence type="ECO:0000313" key="8">
    <source>
        <dbReference type="Proteomes" id="UP000198862"/>
    </source>
</evidence>
<dbReference type="PANTHER" id="PTHR43540:SF3">
    <property type="entry name" value="ENTEROBACTIN SYNTHASE COMPONENT B"/>
    <property type="match status" value="1"/>
</dbReference>
<keyword evidence="5" id="KW-0597">Phosphoprotein</keyword>
<comment type="pathway">
    <text evidence="1">Siderophore biosynthesis.</text>
</comment>
<keyword evidence="5" id="KW-0596">Phosphopantetheine</keyword>
<feature type="modified residue" description="O-(pantetheine 4'-phosphoryl)serine" evidence="5">
    <location>
        <position position="253"/>
    </location>
</feature>
<evidence type="ECO:0000259" key="6">
    <source>
        <dbReference type="PROSITE" id="PS50075"/>
    </source>
</evidence>
<dbReference type="Gene3D" id="3.40.50.850">
    <property type="entry name" value="Isochorismatase-like"/>
    <property type="match status" value="1"/>
</dbReference>
<comment type="cofactor">
    <cofactor evidence="5">
        <name>pantetheine 4'-phosphate</name>
        <dbReference type="ChEBI" id="CHEBI:47942"/>
    </cofactor>
    <text evidence="5">Binds 1 phosphopantetheine covalently.</text>
</comment>
<evidence type="ECO:0000256" key="3">
    <source>
        <dbReference type="ARBA" id="ARBA00022801"/>
    </source>
</evidence>
<dbReference type="InterPro" id="IPR016291">
    <property type="entry name" value="Isochorismatase"/>
</dbReference>
<dbReference type="Gene3D" id="1.10.1200.10">
    <property type="entry name" value="ACP-like"/>
    <property type="match status" value="1"/>
</dbReference>
<keyword evidence="7" id="KW-0456">Lyase</keyword>
<dbReference type="Pfam" id="PF00550">
    <property type="entry name" value="PP-binding"/>
    <property type="match status" value="1"/>
</dbReference>
<gene>
    <name evidence="7" type="ORF">SAMN02745724_00315</name>
</gene>
<dbReference type="GO" id="GO:0008908">
    <property type="term" value="F:isochorismatase activity"/>
    <property type="evidence" value="ECO:0007669"/>
    <property type="project" value="UniProtKB-EC"/>
</dbReference>
<dbReference type="SUPFAM" id="SSF52499">
    <property type="entry name" value="Isochorismatase-like hydrolases"/>
    <property type="match status" value="1"/>
</dbReference>
<dbReference type="GO" id="GO:0016829">
    <property type="term" value="F:lyase activity"/>
    <property type="evidence" value="ECO:0007669"/>
    <property type="project" value="UniProtKB-KW"/>
</dbReference>
<dbReference type="PIRSF" id="PIRSF001111">
    <property type="entry name" value="Isochorismatase"/>
    <property type="match status" value="1"/>
</dbReference>
<keyword evidence="8" id="KW-1185">Reference proteome</keyword>
<dbReference type="STRING" id="1123010.SAMN02745724_00315"/>
<dbReference type="Pfam" id="PF00857">
    <property type="entry name" value="Isochorismatase"/>
    <property type="match status" value="1"/>
</dbReference>
<dbReference type="InterPro" id="IPR036380">
    <property type="entry name" value="Isochorismatase-like_sf"/>
</dbReference>
<proteinExistence type="predicted"/>
<dbReference type="PROSITE" id="PS50075">
    <property type="entry name" value="CARRIER"/>
    <property type="match status" value="1"/>
</dbReference>
<dbReference type="PRINTS" id="PR01398">
    <property type="entry name" value="ISCHRISMTASE"/>
</dbReference>
<dbReference type="EMBL" id="FOLO01000002">
    <property type="protein sequence ID" value="SFB87361.1"/>
    <property type="molecule type" value="Genomic_DNA"/>
</dbReference>
<protein>
    <recommendedName>
        <fullName evidence="2">isochorismatase</fullName>
        <ecNumber evidence="2">3.3.2.1</ecNumber>
    </recommendedName>
</protein>
<organism evidence="7 8">
    <name type="scientific">Pseudoalteromonas denitrificans DSM 6059</name>
    <dbReference type="NCBI Taxonomy" id="1123010"/>
    <lineage>
        <taxon>Bacteria</taxon>
        <taxon>Pseudomonadati</taxon>
        <taxon>Pseudomonadota</taxon>
        <taxon>Gammaproteobacteria</taxon>
        <taxon>Alteromonadales</taxon>
        <taxon>Pseudoalteromonadaceae</taxon>
        <taxon>Pseudoalteromonas</taxon>
    </lineage>
</organism>
<dbReference type="OrthoDB" id="5794853at2"/>